<dbReference type="GO" id="GO:0006656">
    <property type="term" value="P:phosphatidylcholine biosynthetic process"/>
    <property type="evidence" value="ECO:0007669"/>
    <property type="project" value="UniProtKB-UniRule"/>
</dbReference>
<proteinExistence type="inferred from homology"/>
<protein>
    <recommendedName>
        <fullName evidence="13">Phosphatidyl-N-methylethanolamine N-methyltransferase</fullName>
        <ecNumber evidence="13">2.1.1.71</ecNumber>
    </recommendedName>
    <alternativeName>
        <fullName evidence="13">Phospholipid methyltransferase</fullName>
        <shortName evidence="13">PLMT</shortName>
    </alternativeName>
</protein>
<feature type="topological domain" description="Lumenal" evidence="13">
    <location>
        <begin position="132"/>
        <end position="174"/>
    </location>
</feature>
<dbReference type="HAMAP" id="MF_03216">
    <property type="entry name" value="PLMT"/>
    <property type="match status" value="1"/>
</dbReference>
<keyword evidence="3 13" id="KW-0489">Methyltransferase</keyword>
<dbReference type="GO" id="GO:0032259">
    <property type="term" value="P:methylation"/>
    <property type="evidence" value="ECO:0007669"/>
    <property type="project" value="UniProtKB-KW"/>
</dbReference>
<reference evidence="15" key="1">
    <citation type="journal article" date="2020" name="Fungal Divers.">
        <title>Resolving the Mortierellaceae phylogeny through synthesis of multi-gene phylogenetics and phylogenomics.</title>
        <authorList>
            <person name="Vandepol N."/>
            <person name="Liber J."/>
            <person name="Desiro A."/>
            <person name="Na H."/>
            <person name="Kennedy M."/>
            <person name="Barry K."/>
            <person name="Grigoriev I.V."/>
            <person name="Miller A.N."/>
            <person name="O'Donnell K."/>
            <person name="Stajich J.E."/>
            <person name="Bonito G."/>
        </authorList>
    </citation>
    <scope>NUCLEOTIDE SEQUENCE</scope>
    <source>
        <strain evidence="15">CK1249</strain>
    </source>
</reference>
<dbReference type="FunFam" id="1.20.120.1630:FF:000024">
    <property type="entry name" value="Phosphatidylethanolamine N-methyltransferase"/>
    <property type="match status" value="1"/>
</dbReference>
<evidence type="ECO:0000256" key="12">
    <source>
        <dbReference type="ARBA" id="ARBA00023264"/>
    </source>
</evidence>
<dbReference type="PANTHER" id="PTHR15458">
    <property type="entry name" value="PHOSPHATIDYLETHANOLAMINE N-METHYLTRANSFERASE"/>
    <property type="match status" value="1"/>
</dbReference>
<comment type="catalytic activity">
    <reaction evidence="13">
        <text>a 1,2-diacyl-sn-glycero-3-phospho-N,N-dimethylethanolamine + S-adenosyl-L-methionine = a 1,2-diacyl-sn-glycero-3-phosphocholine + S-adenosyl-L-homocysteine + H(+)</text>
        <dbReference type="Rhea" id="RHEA:32739"/>
        <dbReference type="ChEBI" id="CHEBI:15378"/>
        <dbReference type="ChEBI" id="CHEBI:57643"/>
        <dbReference type="ChEBI" id="CHEBI:57856"/>
        <dbReference type="ChEBI" id="CHEBI:59789"/>
        <dbReference type="ChEBI" id="CHEBI:64572"/>
    </reaction>
</comment>
<evidence type="ECO:0000256" key="1">
    <source>
        <dbReference type="ARBA" id="ARBA00004127"/>
    </source>
</evidence>
<keyword evidence="16" id="KW-1185">Reference proteome</keyword>
<evidence type="ECO:0000256" key="6">
    <source>
        <dbReference type="ARBA" id="ARBA00022692"/>
    </source>
</evidence>
<keyword evidence="13" id="KW-0496">Mitochondrion</keyword>
<evidence type="ECO:0000256" key="5">
    <source>
        <dbReference type="ARBA" id="ARBA00022691"/>
    </source>
</evidence>
<keyword evidence="2 13" id="KW-0444">Lipid biosynthesis</keyword>
<evidence type="ECO:0000256" key="2">
    <source>
        <dbReference type="ARBA" id="ARBA00022516"/>
    </source>
</evidence>
<dbReference type="Proteomes" id="UP000738359">
    <property type="component" value="Unassembled WGS sequence"/>
</dbReference>
<comment type="caution">
    <text evidence="15">The sequence shown here is derived from an EMBL/GenBank/DDBJ whole genome shotgun (WGS) entry which is preliminary data.</text>
</comment>
<dbReference type="EC" id="2.1.1.71" evidence="13"/>
<evidence type="ECO:0000256" key="3">
    <source>
        <dbReference type="ARBA" id="ARBA00022603"/>
    </source>
</evidence>
<feature type="transmembrane region" description="Helical" evidence="14">
    <location>
        <begin position="98"/>
        <end position="123"/>
    </location>
</feature>
<comment type="subcellular location">
    <subcellularLocation>
        <location evidence="1">Endomembrane system</location>
        <topology evidence="1">Multi-pass membrane protein</topology>
    </subcellularLocation>
    <subcellularLocation>
        <location evidence="13">Endoplasmic reticulum membrane</location>
        <topology evidence="13">Multi-pass membrane protein</topology>
    </subcellularLocation>
    <subcellularLocation>
        <location evidence="13">Mitochondrion membrane</location>
        <topology evidence="13">Multi-pass membrane protein</topology>
    </subcellularLocation>
</comment>
<comment type="similarity">
    <text evidence="13">Belongs to the class VI-like SAM-binding methyltransferase superfamily. PEMT/PEM2 methyltransferase family.</text>
</comment>
<keyword evidence="8 13" id="KW-1133">Transmembrane helix</keyword>
<sequence>MGAPTKAFEVTVMGLHSPQFVEFLWDKINTPACQIAILAMMLHVANYNVTARFEYNTHRFTKTIGKNAIYVYAVYLILSALVRDHFIHLAVAPDAGSFVIFPASIATVLGAVCFVSGALLNLWTLKSLGIKGMYNGDSFGFLFDAPVEDGPYKYMSDPQYVGTTLSLVGTAIYYQSIIGYVLAVDMYIIFWISVLFFEGPHMKRIYSQKPKTE</sequence>
<feature type="transmembrane region" description="Helical" evidence="14">
    <location>
        <begin position="69"/>
        <end position="92"/>
    </location>
</feature>
<accession>A0A9P6IYZ9</accession>
<comment type="catalytic activity">
    <reaction evidence="13">
        <text>a 1,2-diacyl-sn-glycero-3-phospho-N-methylethanolamine + S-adenosyl-L-methionine = a 1,2-diacyl-sn-glycero-3-phospho-N,N-dimethylethanolamine + S-adenosyl-L-homocysteine + H(+)</text>
        <dbReference type="Rhea" id="RHEA:32735"/>
        <dbReference type="ChEBI" id="CHEBI:15378"/>
        <dbReference type="ChEBI" id="CHEBI:57856"/>
        <dbReference type="ChEBI" id="CHEBI:59789"/>
        <dbReference type="ChEBI" id="CHEBI:64572"/>
        <dbReference type="ChEBI" id="CHEBI:64573"/>
        <dbReference type="EC" id="2.1.1.71"/>
    </reaction>
</comment>
<organism evidence="15 16">
    <name type="scientific">Mortierella alpina</name>
    <name type="common">Oleaginous fungus</name>
    <name type="synonym">Mortierella renispora</name>
    <dbReference type="NCBI Taxonomy" id="64518"/>
    <lineage>
        <taxon>Eukaryota</taxon>
        <taxon>Fungi</taxon>
        <taxon>Fungi incertae sedis</taxon>
        <taxon>Mucoromycota</taxon>
        <taxon>Mortierellomycotina</taxon>
        <taxon>Mortierellomycetes</taxon>
        <taxon>Mortierellales</taxon>
        <taxon>Mortierellaceae</taxon>
        <taxon>Mortierella</taxon>
    </lineage>
</organism>
<feature type="topological domain" description="Lumenal" evidence="13">
    <location>
        <begin position="52"/>
        <end position="63"/>
    </location>
</feature>
<dbReference type="PANTHER" id="PTHR15458:SF11">
    <property type="entry name" value="PHOSPHATIDYLETHANOLAMINE N-METHYLTRANSFERASE B"/>
    <property type="match status" value="1"/>
</dbReference>
<keyword evidence="7 13" id="KW-0256">Endoplasmic reticulum</keyword>
<keyword evidence="11 13" id="KW-0594">Phospholipid biosynthesis</keyword>
<dbReference type="EMBL" id="JAAAHY010000962">
    <property type="protein sequence ID" value="KAF9954538.1"/>
    <property type="molecule type" value="Genomic_DNA"/>
</dbReference>
<evidence type="ECO:0000256" key="8">
    <source>
        <dbReference type="ARBA" id="ARBA00022989"/>
    </source>
</evidence>
<evidence type="ECO:0000256" key="11">
    <source>
        <dbReference type="ARBA" id="ARBA00023209"/>
    </source>
</evidence>
<dbReference type="InterPro" id="IPR007318">
    <property type="entry name" value="Phopholipid_MeTrfase"/>
</dbReference>
<dbReference type="AlphaFoldDB" id="A0A9P6IYZ9"/>
<evidence type="ECO:0000256" key="7">
    <source>
        <dbReference type="ARBA" id="ARBA00022824"/>
    </source>
</evidence>
<feature type="binding site" evidence="13">
    <location>
        <begin position="198"/>
        <end position="199"/>
    </location>
    <ligand>
        <name>S-adenosyl-L-methionine</name>
        <dbReference type="ChEBI" id="CHEBI:59789"/>
    </ligand>
</feature>
<evidence type="ECO:0000256" key="4">
    <source>
        <dbReference type="ARBA" id="ARBA00022679"/>
    </source>
</evidence>
<keyword evidence="12 13" id="KW-1208">Phospholipid metabolism</keyword>
<dbReference type="GO" id="GO:0005789">
    <property type="term" value="C:endoplasmic reticulum membrane"/>
    <property type="evidence" value="ECO:0007669"/>
    <property type="project" value="UniProtKB-SubCell"/>
</dbReference>
<keyword evidence="10 13" id="KW-0472">Membrane</keyword>
<dbReference type="InterPro" id="IPR024960">
    <property type="entry name" value="PEMT/MFAP"/>
</dbReference>
<feature type="transmembrane region" description="Helical" evidence="14">
    <location>
        <begin position="28"/>
        <end position="49"/>
    </location>
</feature>
<dbReference type="Gene3D" id="1.20.120.1630">
    <property type="match status" value="1"/>
</dbReference>
<evidence type="ECO:0000313" key="16">
    <source>
        <dbReference type="Proteomes" id="UP000738359"/>
    </source>
</evidence>
<feature type="intramembrane region" description="Helical" evidence="13">
    <location>
        <begin position="31"/>
        <end position="51"/>
    </location>
</feature>
<feature type="topological domain" description="Lumenal" evidence="13">
    <location>
        <begin position="1"/>
        <end position="30"/>
    </location>
</feature>
<dbReference type="GO" id="GO:0000773">
    <property type="term" value="F:phosphatidyl-N-methylethanolamine N-methyltransferase activity"/>
    <property type="evidence" value="ECO:0007669"/>
    <property type="project" value="UniProtKB-UniRule"/>
</dbReference>
<comment type="caution">
    <text evidence="13">Lacks conserved residue(s) required for the propagation of feature annotation.</text>
</comment>
<keyword evidence="4 13" id="KW-0808">Transferase</keyword>
<dbReference type="OrthoDB" id="8300106at2759"/>
<keyword evidence="5 13" id="KW-0949">S-adenosyl-L-methionine</keyword>
<evidence type="ECO:0000313" key="15">
    <source>
        <dbReference type="EMBL" id="KAF9954538.1"/>
    </source>
</evidence>
<feature type="transmembrane region" description="Helical" evidence="14">
    <location>
        <begin position="177"/>
        <end position="197"/>
    </location>
</feature>
<keyword evidence="9 13" id="KW-0443">Lipid metabolism</keyword>
<evidence type="ECO:0000256" key="9">
    <source>
        <dbReference type="ARBA" id="ARBA00023098"/>
    </source>
</evidence>
<dbReference type="GO" id="GO:0031966">
    <property type="term" value="C:mitochondrial membrane"/>
    <property type="evidence" value="ECO:0007669"/>
    <property type="project" value="UniProtKB-SubCell"/>
</dbReference>
<dbReference type="Pfam" id="PF04191">
    <property type="entry name" value="PEMT"/>
    <property type="match status" value="1"/>
</dbReference>
<evidence type="ECO:0000256" key="14">
    <source>
        <dbReference type="SAM" id="Phobius"/>
    </source>
</evidence>
<name>A0A9P6IYZ9_MORAP</name>
<comment type="function">
    <text evidence="13">Catalyzes the second two steps of the methylation pathway of phosphatidylcholine biosynthesis, the SAM-dependent methylation of phosphatidylmonomethylethanolamine (PMME) to phosphatidyldimethylethanolamine (PDME) and of PDME to phosphatidylcholine (PC).</text>
</comment>
<comment type="pathway">
    <text evidence="13">Phospholipid metabolism; phosphatidylcholine biosynthesis.</text>
</comment>
<keyword evidence="6 13" id="KW-0812">Transmembrane</keyword>
<feature type="topological domain" description="Cytoplasmic" evidence="13">
    <location>
        <begin position="197"/>
        <end position="213"/>
    </location>
</feature>
<feature type="binding site" evidence="13">
    <location>
        <begin position="115"/>
        <end position="117"/>
    </location>
    <ligand>
        <name>S-adenosyl-L-methionine</name>
        <dbReference type="ChEBI" id="CHEBI:59789"/>
    </ligand>
</feature>
<evidence type="ECO:0000256" key="13">
    <source>
        <dbReference type="HAMAP-Rule" id="MF_03216"/>
    </source>
</evidence>
<gene>
    <name evidence="15" type="ORF">BGZ70_010536</name>
</gene>
<evidence type="ECO:0000256" key="10">
    <source>
        <dbReference type="ARBA" id="ARBA00023136"/>
    </source>
</evidence>